<dbReference type="AlphaFoldDB" id="A0A8H8X0V5"/>
<keyword evidence="1" id="KW-0175">Coiled coil</keyword>
<feature type="coiled-coil region" evidence="1">
    <location>
        <begin position="221"/>
        <end position="283"/>
    </location>
</feature>
<evidence type="ECO:0000256" key="2">
    <source>
        <dbReference type="SAM" id="MobiDB-lite"/>
    </source>
</evidence>
<feature type="region of interest" description="Disordered" evidence="2">
    <location>
        <begin position="139"/>
        <end position="161"/>
    </location>
</feature>
<organism evidence="4 5">
    <name type="scientific">Methylobacterium indicum</name>
    <dbReference type="NCBI Taxonomy" id="1775910"/>
    <lineage>
        <taxon>Bacteria</taxon>
        <taxon>Pseudomonadati</taxon>
        <taxon>Pseudomonadota</taxon>
        <taxon>Alphaproteobacteria</taxon>
        <taxon>Hyphomicrobiales</taxon>
        <taxon>Methylobacteriaceae</taxon>
        <taxon>Methylobacterium</taxon>
    </lineage>
</organism>
<evidence type="ECO:0000256" key="1">
    <source>
        <dbReference type="SAM" id="Coils"/>
    </source>
</evidence>
<accession>A0A8H8X0V5</accession>
<reference evidence="4" key="1">
    <citation type="submission" date="2020-11" db="EMBL/GenBank/DDBJ databases">
        <title>Complete genome sequence of a novel pathogenic Methylobacterium strain isolated from rice in Vietnam.</title>
        <authorList>
            <person name="Lai K."/>
            <person name="Okazaki S."/>
            <person name="Higashi K."/>
            <person name="Mori H."/>
            <person name="Toyoda A."/>
            <person name="Kurokawa K."/>
        </authorList>
    </citation>
    <scope>NUCLEOTIDE SEQUENCE</scope>
    <source>
        <strain evidence="4">VL1</strain>
    </source>
</reference>
<proteinExistence type="predicted"/>
<evidence type="ECO:0000313" key="4">
    <source>
        <dbReference type="EMBL" id="BCM87522.1"/>
    </source>
</evidence>
<evidence type="ECO:0000313" key="5">
    <source>
        <dbReference type="Proteomes" id="UP000663508"/>
    </source>
</evidence>
<evidence type="ECO:0000259" key="3">
    <source>
        <dbReference type="Pfam" id="PF01471"/>
    </source>
</evidence>
<dbReference type="InterPro" id="IPR036365">
    <property type="entry name" value="PGBD-like_sf"/>
</dbReference>
<gene>
    <name evidence="4" type="ORF">mvi_59830</name>
</gene>
<dbReference type="Proteomes" id="UP000663508">
    <property type="component" value="Chromosome"/>
</dbReference>
<name>A0A8H8X0V5_9HYPH</name>
<dbReference type="InterPro" id="IPR002477">
    <property type="entry name" value="Peptidoglycan-bd-like"/>
</dbReference>
<feature type="domain" description="Peptidoglycan binding-like" evidence="3">
    <location>
        <begin position="390"/>
        <end position="444"/>
    </location>
</feature>
<dbReference type="EMBL" id="AP024145">
    <property type="protein sequence ID" value="BCM87522.1"/>
    <property type="molecule type" value="Genomic_DNA"/>
</dbReference>
<dbReference type="Pfam" id="PF01471">
    <property type="entry name" value="PG_binding_1"/>
    <property type="match status" value="1"/>
</dbReference>
<dbReference type="SUPFAM" id="SSF47090">
    <property type="entry name" value="PGBD-like"/>
    <property type="match status" value="1"/>
</dbReference>
<dbReference type="Gene3D" id="1.10.101.10">
    <property type="entry name" value="PGBD-like superfamily/PGBD"/>
    <property type="match status" value="1"/>
</dbReference>
<dbReference type="KEGG" id="mind:mvi_59830"/>
<dbReference type="InterPro" id="IPR036366">
    <property type="entry name" value="PGBDSf"/>
</dbReference>
<protein>
    <recommendedName>
        <fullName evidence="3">Peptidoglycan binding-like domain-containing protein</fullName>
    </recommendedName>
</protein>
<feature type="region of interest" description="Disordered" evidence="2">
    <location>
        <begin position="57"/>
        <end position="87"/>
    </location>
</feature>
<sequence length="457" mass="47918">MISNAQAMIVAARAGLTRSTALSRFMGQSIRGRFAAPDRRCEDREIPAGERNTVVRDANRVPPPSEDEAGATCVLCGPRSREPHGRSVRPRGLRIVAAATAVVLLSGMTLLLSRDDAAVSVEALLAQAGRGLREAGLGVDDEAEGARPLAGAEGEAQGPDLAARSRRLTAEMEALDRAVRRRRDELDLVGASVARLRDAAEVDQENRRAAEAIRASADAGAAEARAGIEAVVREMAALRAQVAEQREALAAARMEADAARTALTALRAEIAEQAGRMEAARAEGEAGIRLVTDRLSELGRTARINREAIGRITGTIGSLQALSSRGIEAARDPLVPERVSLVGGSEAARPLPDLKTRIAALKVALAETPDSGVGIAPAAPSWTEAALRPEQWRTIQHALARSGHYAGIPDGRPGAGTRAAIARYQRGLGSAATGRLSPAQIARLLPLAPEGQPVAVR</sequence>